<reference evidence="3" key="1">
    <citation type="submission" date="2023-08" db="EMBL/GenBank/DDBJ databases">
        <title>Rhodospirillaceae gen. nov., a novel taxon isolated from the Yangtze River Yuezi River estuary sludge.</title>
        <authorList>
            <person name="Ruan L."/>
        </authorList>
    </citation>
    <scope>NUCLEOTIDE SEQUENCE [LARGE SCALE GENOMIC DNA]</scope>
    <source>
        <strain evidence="3">R-7</strain>
    </source>
</reference>
<dbReference type="Proteomes" id="UP001230156">
    <property type="component" value="Unassembled WGS sequence"/>
</dbReference>
<keyword evidence="1" id="KW-1133">Transmembrane helix</keyword>
<gene>
    <name evidence="2" type="ORF">Q8A70_16370</name>
</gene>
<sequence length="217" mass="24194">MNIDGILQSIAWLGLVDNPVLAWIDRMLAGWRAHPDVAVSSSIAALAVVLALASISQTRTVRRRLETVKNEFFTALRPRLMLRDVHAQSCRLGEPIEVTYTICNIGSSAAEIVESVLSVDVQQWTSPRRVPLPAGRNAIGNLTLSAGEAKTFTYPAPERTWNKNLVKESEVIALIFCGRIEYRDASGVVRETSFCRAFDGTRERFFPMRDPELEYAD</sequence>
<comment type="caution">
    <text evidence="2">The sequence shown here is derived from an EMBL/GenBank/DDBJ whole genome shotgun (WGS) entry which is preliminary data.</text>
</comment>
<organism evidence="2 3">
    <name type="scientific">Dongia sedimenti</name>
    <dbReference type="NCBI Taxonomy" id="3064282"/>
    <lineage>
        <taxon>Bacteria</taxon>
        <taxon>Pseudomonadati</taxon>
        <taxon>Pseudomonadota</taxon>
        <taxon>Alphaproteobacteria</taxon>
        <taxon>Rhodospirillales</taxon>
        <taxon>Dongiaceae</taxon>
        <taxon>Dongia</taxon>
    </lineage>
</organism>
<name>A0ABU0YNG8_9PROT</name>
<evidence type="ECO:0000313" key="2">
    <source>
        <dbReference type="EMBL" id="MDQ7249264.1"/>
    </source>
</evidence>
<evidence type="ECO:0000256" key="1">
    <source>
        <dbReference type="SAM" id="Phobius"/>
    </source>
</evidence>
<feature type="transmembrane region" description="Helical" evidence="1">
    <location>
        <begin position="38"/>
        <end position="55"/>
    </location>
</feature>
<dbReference type="Gene3D" id="2.60.40.10">
    <property type="entry name" value="Immunoglobulins"/>
    <property type="match status" value="1"/>
</dbReference>
<protein>
    <submittedName>
        <fullName evidence="2">Uncharacterized protein</fullName>
    </submittedName>
</protein>
<evidence type="ECO:0000313" key="3">
    <source>
        <dbReference type="Proteomes" id="UP001230156"/>
    </source>
</evidence>
<dbReference type="RefSeq" id="WP_379957070.1">
    <property type="nucleotide sequence ID" value="NZ_JAUYVI010000005.1"/>
</dbReference>
<dbReference type="InterPro" id="IPR013783">
    <property type="entry name" value="Ig-like_fold"/>
</dbReference>
<keyword evidence="1" id="KW-0472">Membrane</keyword>
<dbReference type="EMBL" id="JAUYVI010000005">
    <property type="protein sequence ID" value="MDQ7249264.1"/>
    <property type="molecule type" value="Genomic_DNA"/>
</dbReference>
<accession>A0ABU0YNG8</accession>
<proteinExistence type="predicted"/>
<keyword evidence="3" id="KW-1185">Reference proteome</keyword>
<keyword evidence="1" id="KW-0812">Transmembrane</keyword>